<dbReference type="Pfam" id="PF07679">
    <property type="entry name" value="I-set"/>
    <property type="match status" value="3"/>
</dbReference>
<keyword evidence="4" id="KW-0393">Immunoglobulin domain</keyword>
<dbReference type="SMART" id="SM00408">
    <property type="entry name" value="IGc2"/>
    <property type="match status" value="2"/>
</dbReference>
<dbReference type="InterPro" id="IPR003598">
    <property type="entry name" value="Ig_sub2"/>
</dbReference>
<evidence type="ECO:0000256" key="2">
    <source>
        <dbReference type="ARBA" id="ARBA00022737"/>
    </source>
</evidence>
<proteinExistence type="inferred from homology"/>
<dbReference type="InterPro" id="IPR040849">
    <property type="entry name" value="MyBP-C_THB"/>
</dbReference>
<keyword evidence="2" id="KW-0677">Repeat</keyword>
<name>A0A3Q3KR05_MONAL</name>
<dbReference type="SMART" id="SM00409">
    <property type="entry name" value="IG"/>
    <property type="match status" value="3"/>
</dbReference>
<dbReference type="Gene3D" id="2.60.40.10">
    <property type="entry name" value="Immunoglobulins"/>
    <property type="match status" value="3"/>
</dbReference>
<dbReference type="PANTHER" id="PTHR13817">
    <property type="entry name" value="TITIN"/>
    <property type="match status" value="1"/>
</dbReference>
<dbReference type="FunFam" id="2.60.40.10:FF:000032">
    <property type="entry name" value="palladin isoform X1"/>
    <property type="match status" value="1"/>
</dbReference>
<dbReference type="InterPro" id="IPR003599">
    <property type="entry name" value="Ig_sub"/>
</dbReference>
<dbReference type="InterPro" id="IPR036179">
    <property type="entry name" value="Ig-like_dom_sf"/>
</dbReference>
<evidence type="ECO:0000313" key="6">
    <source>
        <dbReference type="Ensembl" id="ENSMALP00000032626.1"/>
    </source>
</evidence>
<reference evidence="6" key="1">
    <citation type="submission" date="2025-08" db="UniProtKB">
        <authorList>
            <consortium name="Ensembl"/>
        </authorList>
    </citation>
    <scope>IDENTIFICATION</scope>
</reference>
<comment type="similarity">
    <text evidence="1">Belongs to the protein kinase superfamily. CAMK Ser/Thr protein kinase family.</text>
</comment>
<keyword evidence="7" id="KW-1185">Reference proteome</keyword>
<dbReference type="InterPro" id="IPR013098">
    <property type="entry name" value="Ig_I-set"/>
</dbReference>
<dbReference type="InterPro" id="IPR007110">
    <property type="entry name" value="Ig-like_dom"/>
</dbReference>
<evidence type="ECO:0000256" key="1">
    <source>
        <dbReference type="ARBA" id="ARBA00006692"/>
    </source>
</evidence>
<organism evidence="6 7">
    <name type="scientific">Monopterus albus</name>
    <name type="common">Swamp eel</name>
    <dbReference type="NCBI Taxonomy" id="43700"/>
    <lineage>
        <taxon>Eukaryota</taxon>
        <taxon>Metazoa</taxon>
        <taxon>Chordata</taxon>
        <taxon>Craniata</taxon>
        <taxon>Vertebrata</taxon>
        <taxon>Euteleostomi</taxon>
        <taxon>Actinopterygii</taxon>
        <taxon>Neopterygii</taxon>
        <taxon>Teleostei</taxon>
        <taxon>Neoteleostei</taxon>
        <taxon>Acanthomorphata</taxon>
        <taxon>Anabantaria</taxon>
        <taxon>Synbranchiformes</taxon>
        <taxon>Synbranchidae</taxon>
        <taxon>Monopterus</taxon>
    </lineage>
</organism>
<dbReference type="GO" id="GO:0045214">
    <property type="term" value="P:sarcomere organization"/>
    <property type="evidence" value="ECO:0007669"/>
    <property type="project" value="TreeGrafter"/>
</dbReference>
<keyword evidence="3" id="KW-1015">Disulfide bond</keyword>
<dbReference type="Ensembl" id="ENSMALT00000033186.1">
    <property type="protein sequence ID" value="ENSMALP00000032626.1"/>
    <property type="gene ID" value="ENSMALG00000022450.1"/>
</dbReference>
<dbReference type="Pfam" id="PF18362">
    <property type="entry name" value="THB"/>
    <property type="match status" value="1"/>
</dbReference>
<evidence type="ECO:0000256" key="4">
    <source>
        <dbReference type="ARBA" id="ARBA00023319"/>
    </source>
</evidence>
<evidence type="ECO:0000259" key="5">
    <source>
        <dbReference type="PROSITE" id="PS50835"/>
    </source>
</evidence>
<sequence length="514" mass="57797">MYINVICLKGAKLLHTTVSVFSVIRRRSKTPGVMIMQYIINIPEGKSTPDFQCKPNPVTTTEGKSAIFTAVVTGDPKPEVSWKRARGNMSDKFHKRHDESTGEYILEIHNVSAADIDTYKCYAVNEYGKAIGTATLNVIEGKHGSQCVSLSLSSDPCFIFFLYFLTIFSKVERADGEMDERFWDVLLNADRKDHERVCTEFGVADLQLILKKLEAKKEERMQNKFKKGAIPHEDTKEKQSLQCVRRTKDFSAMDTGLNQVDVKQINYHLTEFKCRITESGSILSGLNLLKNRAQEIKAQEREDALFECVLTHPLRRITWLHKGNILEDGDKYSICVSEHKLIHRLLIRDCKQLDKGIYSAVAGMKSCSAWLVVEAEGGPTSAGKRKPQRFMVSIPTRQDCDLRCAPTFIVPLKLHTAPKGYECCMSCAVKGNPKPRITWHRNHISLNTSTNYYISNTCGVCSMLILHVGPKDTGQYTITAESVLGQAECSTVLSVTGSVTPALHFKSIREKKFI</sequence>
<accession>A0A3Q3KR05</accession>
<reference evidence="6" key="2">
    <citation type="submission" date="2025-09" db="UniProtKB">
        <authorList>
            <consortium name="Ensembl"/>
        </authorList>
    </citation>
    <scope>IDENTIFICATION</scope>
</reference>
<feature type="domain" description="Ig-like" evidence="5">
    <location>
        <begin position="406"/>
        <end position="496"/>
    </location>
</feature>
<dbReference type="FunFam" id="2.60.40.10:FF:000080">
    <property type="entry name" value="Myosin light chain kinase, smooth muscle"/>
    <property type="match status" value="1"/>
</dbReference>
<dbReference type="SUPFAM" id="SSF48726">
    <property type="entry name" value="Immunoglobulin"/>
    <property type="match status" value="3"/>
</dbReference>
<dbReference type="InterPro" id="IPR050964">
    <property type="entry name" value="Striated_Muscle_Regulatory"/>
</dbReference>
<dbReference type="FunFam" id="2.60.40.10:FF:001097">
    <property type="entry name" value="Immunoglobulin-like and fibronectin type III domain-containing protein 1"/>
    <property type="match status" value="1"/>
</dbReference>
<dbReference type="PANTHER" id="PTHR13817:SF180">
    <property type="entry name" value="IMMUNOGLOBULIN-LIKE AND FIBRONECTIN TYPE III DOMAIN-CONTAINING 1, TANDEM DUPLICATE 3-RELATED"/>
    <property type="match status" value="1"/>
</dbReference>
<dbReference type="InterPro" id="IPR013783">
    <property type="entry name" value="Ig-like_fold"/>
</dbReference>
<dbReference type="GO" id="GO:0031430">
    <property type="term" value="C:M band"/>
    <property type="evidence" value="ECO:0007669"/>
    <property type="project" value="TreeGrafter"/>
</dbReference>
<evidence type="ECO:0000313" key="7">
    <source>
        <dbReference type="Proteomes" id="UP000261600"/>
    </source>
</evidence>
<feature type="domain" description="Ig-like" evidence="5">
    <location>
        <begin position="49"/>
        <end position="137"/>
    </location>
</feature>
<dbReference type="PROSITE" id="PS50835">
    <property type="entry name" value="IG_LIKE"/>
    <property type="match status" value="2"/>
</dbReference>
<dbReference type="Proteomes" id="UP000261600">
    <property type="component" value="Unplaced"/>
</dbReference>
<dbReference type="AlphaFoldDB" id="A0A3Q3KR05"/>
<evidence type="ECO:0000256" key="3">
    <source>
        <dbReference type="ARBA" id="ARBA00023157"/>
    </source>
</evidence>
<protein>
    <recommendedName>
        <fullName evidence="5">Ig-like domain-containing protein</fullName>
    </recommendedName>
</protein>